<feature type="compositionally biased region" description="Basic and acidic residues" evidence="1">
    <location>
        <begin position="87"/>
        <end position="102"/>
    </location>
</feature>
<dbReference type="Gene3D" id="3.40.1620.70">
    <property type="match status" value="1"/>
</dbReference>
<accession>A0A224Z0F0</accession>
<dbReference type="Pfam" id="PF20010">
    <property type="entry name" value="Collagen_trimer"/>
    <property type="match status" value="1"/>
</dbReference>
<reference evidence="3" key="1">
    <citation type="journal article" date="2017" name="Parasit. Vectors">
        <title>Sialotranscriptomics of Rhipicephalus zambeziensis reveals intricate expression profiles of secretory proteins and suggests tight temporal transcriptional regulation during blood-feeding.</title>
        <authorList>
            <person name="de Castro M.H."/>
            <person name="de Klerk D."/>
            <person name="Pienaar R."/>
            <person name="Rees D.J.G."/>
            <person name="Mans B.J."/>
        </authorList>
    </citation>
    <scope>NUCLEOTIDE SEQUENCE</scope>
    <source>
        <tissue evidence="3">Salivary glands</tissue>
    </source>
</reference>
<protein>
    <submittedName>
        <fullName evidence="3">Protein containing Endostatin domain</fullName>
    </submittedName>
</protein>
<evidence type="ECO:0000259" key="2">
    <source>
        <dbReference type="Pfam" id="PF20010"/>
    </source>
</evidence>
<name>A0A224Z0F0_9ACAR</name>
<dbReference type="InterPro" id="IPR045463">
    <property type="entry name" value="XV/XVIII_trimerization_dom"/>
</dbReference>
<evidence type="ECO:0000256" key="1">
    <source>
        <dbReference type="SAM" id="MobiDB-lite"/>
    </source>
</evidence>
<evidence type="ECO:0000313" key="3">
    <source>
        <dbReference type="EMBL" id="MAA19704.1"/>
    </source>
</evidence>
<dbReference type="EMBL" id="GFPF01008558">
    <property type="protein sequence ID" value="MAA19704.1"/>
    <property type="molecule type" value="Transcribed_RNA"/>
</dbReference>
<organism evidence="3">
    <name type="scientific">Rhipicephalus zambeziensis</name>
    <dbReference type="NCBI Taxonomy" id="60191"/>
    <lineage>
        <taxon>Eukaryota</taxon>
        <taxon>Metazoa</taxon>
        <taxon>Ecdysozoa</taxon>
        <taxon>Arthropoda</taxon>
        <taxon>Chelicerata</taxon>
        <taxon>Arachnida</taxon>
        <taxon>Acari</taxon>
        <taxon>Parasitiformes</taxon>
        <taxon>Ixodida</taxon>
        <taxon>Ixodoidea</taxon>
        <taxon>Ixodidae</taxon>
        <taxon>Rhipicephalinae</taxon>
        <taxon>Rhipicephalus</taxon>
        <taxon>Rhipicephalus</taxon>
    </lineage>
</organism>
<proteinExistence type="predicted"/>
<feature type="region of interest" description="Disordered" evidence="1">
    <location>
        <begin position="1"/>
        <end position="32"/>
    </location>
</feature>
<dbReference type="AlphaFoldDB" id="A0A224Z0F0"/>
<feature type="domain" description="Collagen type XV/XVIII trimerization" evidence="2">
    <location>
        <begin position="39"/>
        <end position="81"/>
    </location>
</feature>
<sequence length="102" mass="11516">MPWVDATRSILEEHKDEDSDYGDEPPVPEMGPMMRKTVAWRDAASFLKSASSQPAGSLAYVMESDELLVKLSQGWRRLMIGSPPTWADDKGERMSEKEIRSD</sequence>
<feature type="region of interest" description="Disordered" evidence="1">
    <location>
        <begin position="81"/>
        <end position="102"/>
    </location>
</feature>